<keyword evidence="3" id="KW-1185">Reference proteome</keyword>
<feature type="compositionally biased region" description="Low complexity" evidence="1">
    <location>
        <begin position="42"/>
        <end position="53"/>
    </location>
</feature>
<dbReference type="EMBL" id="NKXS01001785">
    <property type="protein sequence ID" value="PIN16879.1"/>
    <property type="molecule type" value="Genomic_DNA"/>
</dbReference>
<accession>A0A2G9HH46</accession>
<comment type="caution">
    <text evidence="2">The sequence shown here is derived from an EMBL/GenBank/DDBJ whole genome shotgun (WGS) entry which is preliminary data.</text>
</comment>
<dbReference type="Proteomes" id="UP000231279">
    <property type="component" value="Unassembled WGS sequence"/>
</dbReference>
<dbReference type="AlphaFoldDB" id="A0A2G9HH46"/>
<gene>
    <name evidence="2" type="ORF">CDL12_10454</name>
</gene>
<evidence type="ECO:0000256" key="1">
    <source>
        <dbReference type="SAM" id="MobiDB-lite"/>
    </source>
</evidence>
<organism evidence="2 3">
    <name type="scientific">Handroanthus impetiginosus</name>
    <dbReference type="NCBI Taxonomy" id="429701"/>
    <lineage>
        <taxon>Eukaryota</taxon>
        <taxon>Viridiplantae</taxon>
        <taxon>Streptophyta</taxon>
        <taxon>Embryophyta</taxon>
        <taxon>Tracheophyta</taxon>
        <taxon>Spermatophyta</taxon>
        <taxon>Magnoliopsida</taxon>
        <taxon>eudicotyledons</taxon>
        <taxon>Gunneridae</taxon>
        <taxon>Pentapetalae</taxon>
        <taxon>asterids</taxon>
        <taxon>lamiids</taxon>
        <taxon>Lamiales</taxon>
        <taxon>Bignoniaceae</taxon>
        <taxon>Crescentiina</taxon>
        <taxon>Tabebuia alliance</taxon>
        <taxon>Handroanthus</taxon>
    </lineage>
</organism>
<evidence type="ECO:0000313" key="3">
    <source>
        <dbReference type="Proteomes" id="UP000231279"/>
    </source>
</evidence>
<evidence type="ECO:0000313" key="2">
    <source>
        <dbReference type="EMBL" id="PIN16879.1"/>
    </source>
</evidence>
<feature type="compositionally biased region" description="Basic and acidic residues" evidence="1">
    <location>
        <begin position="22"/>
        <end position="35"/>
    </location>
</feature>
<proteinExistence type="predicted"/>
<protein>
    <submittedName>
        <fullName evidence="2">Uncharacterized protein</fullName>
    </submittedName>
</protein>
<name>A0A2G9HH46_9LAMI</name>
<reference evidence="3" key="1">
    <citation type="journal article" date="2018" name="Gigascience">
        <title>Genome assembly of the Pink Ipe (Handroanthus impetiginosus, Bignoniaceae), a highly valued, ecologically keystone Neotropical timber forest tree.</title>
        <authorList>
            <person name="Silva-Junior O.B."/>
            <person name="Grattapaglia D."/>
            <person name="Novaes E."/>
            <person name="Collevatti R.G."/>
        </authorList>
    </citation>
    <scope>NUCLEOTIDE SEQUENCE [LARGE SCALE GENOMIC DNA]</scope>
    <source>
        <strain evidence="3">cv. UFG-1</strain>
    </source>
</reference>
<sequence length="60" mass="6339">MSLVDYAASSDEDEPQSPAGKEQNEQVKENLETRPDPGVPGAGPSSAAPPNNDTVHVHNR</sequence>
<feature type="region of interest" description="Disordered" evidence="1">
    <location>
        <begin position="1"/>
        <end position="60"/>
    </location>
</feature>
<dbReference type="OrthoDB" id="1935372at2759"/>